<dbReference type="EMBL" id="JGDS01000053">
    <property type="protein sequence ID" value="EXZ72939.1"/>
    <property type="molecule type" value="Genomic_DNA"/>
</dbReference>
<dbReference type="InterPro" id="IPR050678">
    <property type="entry name" value="DNA_Partitioning_ATPase"/>
</dbReference>
<name>A0A016CND2_BACFG</name>
<dbReference type="RefSeq" id="WP_032598416.1">
    <property type="nucleotide sequence ID" value="NZ_JGDS01000053.1"/>
</dbReference>
<evidence type="ECO:0000256" key="1">
    <source>
        <dbReference type="SAM" id="MobiDB-lite"/>
    </source>
</evidence>
<dbReference type="AlphaFoldDB" id="A0A016CND2"/>
<dbReference type="PANTHER" id="PTHR13696:SF52">
    <property type="entry name" value="PARA FAMILY PROTEIN CT_582"/>
    <property type="match status" value="1"/>
</dbReference>
<sequence length="274" mass="31092">MIQTPVIVTFANQKGGVGKTTLCVTFANYLVTKGVRVVVIDCDFQHSIMKCRKADIRKYGEQEMPYEVWAYEAKDKAMMTSLMEKLHNDPEIDVVLMDSPGSLKAEGLIPMFVNTDIIIVPFHYDLVTVPSTASFLMFVDRLKKAVGERMKARLFIIPNLNDGRIGKRSELLIWDNARDTFSNYGYVTAKIPKRADMERFSTMAALDMQAAIVTPVFDKVYQSIFDTLQPIREKELKGIQLTENLNPKPKKKKKAQPSDEASQDSNENQNKEPE</sequence>
<dbReference type="PANTHER" id="PTHR13696">
    <property type="entry name" value="P-LOOP CONTAINING NUCLEOSIDE TRIPHOSPHATE HYDROLASE"/>
    <property type="match status" value="1"/>
</dbReference>
<dbReference type="Proteomes" id="UP000020938">
    <property type="component" value="Unassembled WGS sequence"/>
</dbReference>
<accession>A0A016CND2</accession>
<evidence type="ECO:0000313" key="4">
    <source>
        <dbReference type="Proteomes" id="UP000020938"/>
    </source>
</evidence>
<dbReference type="CDD" id="cd02042">
    <property type="entry name" value="ParAB_family"/>
    <property type="match status" value="1"/>
</dbReference>
<feature type="domain" description="CobQ/CobB/MinD/ParA nucleotide binding" evidence="2">
    <location>
        <begin position="8"/>
        <end position="196"/>
    </location>
</feature>
<dbReference type="Gene3D" id="3.40.50.300">
    <property type="entry name" value="P-loop containing nucleotide triphosphate hydrolases"/>
    <property type="match status" value="1"/>
</dbReference>
<dbReference type="Pfam" id="PF01656">
    <property type="entry name" value="CbiA"/>
    <property type="match status" value="1"/>
</dbReference>
<organism evidence="3 4">
    <name type="scientific">Bacteroides fragilis str. 3976T8</name>
    <dbReference type="NCBI Taxonomy" id="1339314"/>
    <lineage>
        <taxon>Bacteria</taxon>
        <taxon>Pseudomonadati</taxon>
        <taxon>Bacteroidota</taxon>
        <taxon>Bacteroidia</taxon>
        <taxon>Bacteroidales</taxon>
        <taxon>Bacteroidaceae</taxon>
        <taxon>Bacteroides</taxon>
    </lineage>
</organism>
<feature type="compositionally biased region" description="Polar residues" evidence="1">
    <location>
        <begin position="259"/>
        <end position="268"/>
    </location>
</feature>
<evidence type="ECO:0000313" key="3">
    <source>
        <dbReference type="EMBL" id="EXZ72939.1"/>
    </source>
</evidence>
<dbReference type="PATRIC" id="fig|1339314.3.peg.2843"/>
<evidence type="ECO:0000259" key="2">
    <source>
        <dbReference type="Pfam" id="PF01656"/>
    </source>
</evidence>
<reference evidence="3 4" key="1">
    <citation type="submission" date="2014-02" db="EMBL/GenBank/DDBJ databases">
        <authorList>
            <person name="Sears C."/>
            <person name="Carroll K."/>
            <person name="Sack B.R."/>
            <person name="Qadri F."/>
            <person name="Myers L.L."/>
            <person name="Chung G.-T."/>
            <person name="Escheverria P."/>
            <person name="Fraser C.M."/>
            <person name="Sadzewicz L."/>
            <person name="Shefchek K.A."/>
            <person name="Tallon L."/>
            <person name="Das S.P."/>
            <person name="Daugherty S."/>
            <person name="Mongodin E.F."/>
        </authorList>
    </citation>
    <scope>NUCLEOTIDE SEQUENCE [LARGE SCALE GENOMIC DNA]</scope>
    <source>
        <strain evidence="3 4">3976T8</strain>
    </source>
</reference>
<dbReference type="InterPro" id="IPR002586">
    <property type="entry name" value="CobQ/CobB/MinD/ParA_Nub-bd_dom"/>
</dbReference>
<proteinExistence type="predicted"/>
<comment type="caution">
    <text evidence="3">The sequence shown here is derived from an EMBL/GenBank/DDBJ whole genome shotgun (WGS) entry which is preliminary data.</text>
</comment>
<protein>
    <submittedName>
        <fullName evidence="3">CobQ/CobB/MinD/ParA nucleotide binding domain protein</fullName>
    </submittedName>
</protein>
<gene>
    <name evidence="3" type="ORF">M123_2664</name>
</gene>
<dbReference type="InterPro" id="IPR027417">
    <property type="entry name" value="P-loop_NTPase"/>
</dbReference>
<feature type="region of interest" description="Disordered" evidence="1">
    <location>
        <begin position="238"/>
        <end position="274"/>
    </location>
</feature>
<dbReference type="SUPFAM" id="SSF52540">
    <property type="entry name" value="P-loop containing nucleoside triphosphate hydrolases"/>
    <property type="match status" value="1"/>
</dbReference>